<dbReference type="InterPro" id="IPR000748">
    <property type="entry name" value="PsdUridine_synth_RsuA/RluB/E/F"/>
</dbReference>
<evidence type="ECO:0000313" key="7">
    <source>
        <dbReference type="EMBL" id="SJZ67136.1"/>
    </source>
</evidence>
<dbReference type="PANTHER" id="PTHR47683:SF4">
    <property type="entry name" value="PSEUDOURIDINE SYNTHASE"/>
    <property type="match status" value="1"/>
</dbReference>
<feature type="domain" description="RNA-binding S4" evidence="6">
    <location>
        <begin position="1"/>
        <end position="65"/>
    </location>
</feature>
<evidence type="ECO:0000256" key="5">
    <source>
        <dbReference type="RuleBase" id="RU003887"/>
    </source>
</evidence>
<dbReference type="GO" id="GO:0120159">
    <property type="term" value="F:rRNA pseudouridine synthase activity"/>
    <property type="evidence" value="ECO:0007669"/>
    <property type="project" value="UniProtKB-ARBA"/>
</dbReference>
<dbReference type="InterPro" id="IPR002942">
    <property type="entry name" value="S4_RNA-bd"/>
</dbReference>
<dbReference type="InterPro" id="IPR036986">
    <property type="entry name" value="S4_RNA-bd_sf"/>
</dbReference>
<dbReference type="STRING" id="180163.SAMN02745174_01254"/>
<dbReference type="Proteomes" id="UP000191153">
    <property type="component" value="Unassembled WGS sequence"/>
</dbReference>
<dbReference type="GO" id="GO:0003723">
    <property type="term" value="F:RNA binding"/>
    <property type="evidence" value="ECO:0007669"/>
    <property type="project" value="UniProtKB-KW"/>
</dbReference>
<dbReference type="Pfam" id="PF01479">
    <property type="entry name" value="S4"/>
    <property type="match status" value="1"/>
</dbReference>
<dbReference type="GO" id="GO:0000455">
    <property type="term" value="P:enzyme-directed rRNA pseudouridine synthesis"/>
    <property type="evidence" value="ECO:0007669"/>
    <property type="project" value="UniProtKB-ARBA"/>
</dbReference>
<dbReference type="PROSITE" id="PS01149">
    <property type="entry name" value="PSI_RSU"/>
    <property type="match status" value="1"/>
</dbReference>
<keyword evidence="2 4" id="KW-0694">RNA-binding</keyword>
<accession>A0A1T4MJW5</accession>
<dbReference type="SUPFAM" id="SSF55120">
    <property type="entry name" value="Pseudouridine synthase"/>
    <property type="match status" value="1"/>
</dbReference>
<organism evidence="7 8">
    <name type="scientific">Cetobacterium ceti</name>
    <dbReference type="NCBI Taxonomy" id="180163"/>
    <lineage>
        <taxon>Bacteria</taxon>
        <taxon>Fusobacteriati</taxon>
        <taxon>Fusobacteriota</taxon>
        <taxon>Fusobacteriia</taxon>
        <taxon>Fusobacteriales</taxon>
        <taxon>Fusobacteriaceae</taxon>
        <taxon>Cetobacterium</taxon>
    </lineage>
</organism>
<dbReference type="Gene3D" id="3.30.70.1560">
    <property type="entry name" value="Alpha-L RNA-binding motif"/>
    <property type="match status" value="1"/>
</dbReference>
<dbReference type="PANTHER" id="PTHR47683">
    <property type="entry name" value="PSEUDOURIDINE SYNTHASE FAMILY PROTEIN-RELATED"/>
    <property type="match status" value="1"/>
</dbReference>
<dbReference type="CDD" id="cd02553">
    <property type="entry name" value="PseudoU_synth_RsuA"/>
    <property type="match status" value="1"/>
</dbReference>
<dbReference type="CDD" id="cd00165">
    <property type="entry name" value="S4"/>
    <property type="match status" value="1"/>
</dbReference>
<gene>
    <name evidence="7" type="ORF">SAMN02745174_01254</name>
</gene>
<dbReference type="InterPro" id="IPR020103">
    <property type="entry name" value="PsdUridine_synth_cat_dom_sf"/>
</dbReference>
<keyword evidence="8" id="KW-1185">Reference proteome</keyword>
<dbReference type="NCBIfam" id="TIGR00093">
    <property type="entry name" value="pseudouridine synthase"/>
    <property type="match status" value="1"/>
</dbReference>
<reference evidence="7 8" key="1">
    <citation type="submission" date="2017-02" db="EMBL/GenBank/DDBJ databases">
        <authorList>
            <person name="Peterson S.W."/>
        </authorList>
    </citation>
    <scope>NUCLEOTIDE SEQUENCE [LARGE SCALE GENOMIC DNA]</scope>
    <source>
        <strain evidence="7 8">ATCC 700028</strain>
    </source>
</reference>
<evidence type="ECO:0000256" key="3">
    <source>
        <dbReference type="ARBA" id="ARBA00023235"/>
    </source>
</evidence>
<protein>
    <recommendedName>
        <fullName evidence="5">Pseudouridine synthase</fullName>
        <ecNumber evidence="5">5.4.99.-</ecNumber>
    </recommendedName>
</protein>
<evidence type="ECO:0000256" key="1">
    <source>
        <dbReference type="ARBA" id="ARBA00008348"/>
    </source>
</evidence>
<dbReference type="Gene3D" id="3.10.290.10">
    <property type="entry name" value="RNA-binding S4 domain"/>
    <property type="match status" value="1"/>
</dbReference>
<dbReference type="InterPro" id="IPR050343">
    <property type="entry name" value="RsuA_PseudoU_synthase"/>
</dbReference>
<dbReference type="SUPFAM" id="SSF55174">
    <property type="entry name" value="Alpha-L RNA-binding motif"/>
    <property type="match status" value="1"/>
</dbReference>
<dbReference type="InterPro" id="IPR042092">
    <property type="entry name" value="PsdUridine_s_RsuA/RluB/E/F_cat"/>
</dbReference>
<proteinExistence type="inferred from homology"/>
<comment type="similarity">
    <text evidence="1 5">Belongs to the pseudouridine synthase RsuA family.</text>
</comment>
<name>A0A1T4MJW5_9FUSO</name>
<dbReference type="AlphaFoldDB" id="A0A1T4MJW5"/>
<dbReference type="InterPro" id="IPR006145">
    <property type="entry name" value="PsdUridine_synth_RsuA/RluA"/>
</dbReference>
<dbReference type="OrthoDB" id="9807213at2"/>
<dbReference type="FunFam" id="3.10.290.10:FF:000003">
    <property type="entry name" value="Pseudouridine synthase"/>
    <property type="match status" value="1"/>
</dbReference>
<dbReference type="InterPro" id="IPR018496">
    <property type="entry name" value="PsdUridine_synth_RsuA/RluB_CS"/>
</dbReference>
<dbReference type="EMBL" id="FUWX01000008">
    <property type="protein sequence ID" value="SJZ67136.1"/>
    <property type="molecule type" value="Genomic_DNA"/>
</dbReference>
<dbReference type="SMART" id="SM00363">
    <property type="entry name" value="S4"/>
    <property type="match status" value="1"/>
</dbReference>
<evidence type="ECO:0000256" key="4">
    <source>
        <dbReference type="PROSITE-ProRule" id="PRU00182"/>
    </source>
</evidence>
<evidence type="ECO:0000256" key="2">
    <source>
        <dbReference type="ARBA" id="ARBA00022884"/>
    </source>
</evidence>
<dbReference type="InterPro" id="IPR020094">
    <property type="entry name" value="TruA/RsuA/RluB/E/F_N"/>
</dbReference>
<evidence type="ECO:0000259" key="6">
    <source>
        <dbReference type="SMART" id="SM00363"/>
    </source>
</evidence>
<dbReference type="RefSeq" id="WP_078693743.1">
    <property type="nucleotide sequence ID" value="NZ_FUWX01000008.1"/>
</dbReference>
<keyword evidence="3 5" id="KW-0413">Isomerase</keyword>
<dbReference type="PROSITE" id="PS50889">
    <property type="entry name" value="S4"/>
    <property type="match status" value="1"/>
</dbReference>
<dbReference type="EC" id="5.4.99.-" evidence="5"/>
<dbReference type="Pfam" id="PF00849">
    <property type="entry name" value="PseudoU_synth_2"/>
    <property type="match status" value="1"/>
</dbReference>
<dbReference type="GO" id="GO:0005829">
    <property type="term" value="C:cytosol"/>
    <property type="evidence" value="ECO:0007669"/>
    <property type="project" value="UniProtKB-ARBA"/>
</dbReference>
<evidence type="ECO:0000313" key="8">
    <source>
        <dbReference type="Proteomes" id="UP000191153"/>
    </source>
</evidence>
<dbReference type="Gene3D" id="3.30.70.580">
    <property type="entry name" value="Pseudouridine synthase I, catalytic domain, N-terminal subdomain"/>
    <property type="match status" value="1"/>
</dbReference>
<dbReference type="FunFam" id="3.30.70.1560:FF:000001">
    <property type="entry name" value="Pseudouridine synthase"/>
    <property type="match status" value="1"/>
</dbReference>
<sequence>MRLDKFLVECGVGSRKEVKDLVSKGEISVNGKIIKSSQIKLDLEKDEVIYNGNKLEYKEFRYYILYKIDGYITATEDPRDATVMELLPEWVVKKDLFPVGRLDKDTEGLLLFTNDGKLAHELTSPKKHVDKIYYVKLDSPIDEEQIKKLEEGVDIGGYITKPGKVQVISDNEIHLTIKEGKFHQVKKMMIGVGNKLNYLKRVKFGNLVLGNMEPKEVREIKREDII</sequence>